<evidence type="ECO:0000313" key="2">
    <source>
        <dbReference type="Proteomes" id="UP000006222"/>
    </source>
</evidence>
<protein>
    <submittedName>
        <fullName evidence="1">Uncharacterized protein</fullName>
    </submittedName>
</protein>
<sequence length="50" mass="5610">MLSIGESKSSFINQSESAEHGRLIKLTKNAALKYFMNFASQNFRELTASL</sequence>
<evidence type="ECO:0000313" key="1">
    <source>
        <dbReference type="EMBL" id="EGF29202.1"/>
    </source>
</evidence>
<name>F2AMC4_RHOBT</name>
<dbReference type="AlphaFoldDB" id="F2AMC4"/>
<reference evidence="1 2" key="1">
    <citation type="journal article" date="2013" name="Mar. Genomics">
        <title>Expression of sulfatases in Rhodopirellula baltica and the diversity of sulfatases in the genus Rhodopirellula.</title>
        <authorList>
            <person name="Wegner C.E."/>
            <person name="Richter-Heitmann T."/>
            <person name="Klindworth A."/>
            <person name="Klockow C."/>
            <person name="Richter M."/>
            <person name="Achstetter T."/>
            <person name="Glockner F.O."/>
            <person name="Harder J."/>
        </authorList>
    </citation>
    <scope>NUCLEOTIDE SEQUENCE [LARGE SCALE GENOMIC DNA]</scope>
    <source>
        <strain evidence="1 2">WH47</strain>
    </source>
</reference>
<dbReference type="Proteomes" id="UP000006222">
    <property type="component" value="Unassembled WGS sequence"/>
</dbReference>
<organism evidence="1 2">
    <name type="scientific">Rhodopirellula baltica WH47</name>
    <dbReference type="NCBI Taxonomy" id="991778"/>
    <lineage>
        <taxon>Bacteria</taxon>
        <taxon>Pseudomonadati</taxon>
        <taxon>Planctomycetota</taxon>
        <taxon>Planctomycetia</taxon>
        <taxon>Pirellulales</taxon>
        <taxon>Pirellulaceae</taxon>
        <taxon>Rhodopirellula</taxon>
    </lineage>
</organism>
<accession>F2AMC4</accession>
<comment type="caution">
    <text evidence="1">The sequence shown here is derived from an EMBL/GenBank/DDBJ whole genome shotgun (WGS) entry which is preliminary data.</text>
</comment>
<proteinExistence type="predicted"/>
<dbReference type="EMBL" id="AFAR01000050">
    <property type="protein sequence ID" value="EGF29202.1"/>
    <property type="molecule type" value="Genomic_DNA"/>
</dbReference>
<gene>
    <name evidence="1" type="ORF">RBWH47_04161</name>
</gene>